<sequence>MRWRCGQAYGQDLRDRVMAAEGLLHEVATRYGVSVSYVARVRARQRRGVTAGAQCNHVPLRLQGQESALAGQVAAVPDRPWPSSASGSRGSMVVG</sequence>
<protein>
    <submittedName>
        <fullName evidence="1">Uncharacterized protein</fullName>
    </submittedName>
</protein>
<evidence type="ECO:0000313" key="1">
    <source>
        <dbReference type="EMBL" id="SFU68332.1"/>
    </source>
</evidence>
<dbReference type="AlphaFoldDB" id="A0A1I7I5X6"/>
<organism evidence="1 2">
    <name type="scientific">Halomonas korlensis</name>
    <dbReference type="NCBI Taxonomy" id="463301"/>
    <lineage>
        <taxon>Bacteria</taxon>
        <taxon>Pseudomonadati</taxon>
        <taxon>Pseudomonadota</taxon>
        <taxon>Gammaproteobacteria</taxon>
        <taxon>Oceanospirillales</taxon>
        <taxon>Halomonadaceae</taxon>
        <taxon>Halomonas</taxon>
    </lineage>
</organism>
<name>A0A1I7I5X6_9GAMM</name>
<gene>
    <name evidence="1" type="ORF">SAMN04487955_10651</name>
</gene>
<evidence type="ECO:0000313" key="2">
    <source>
        <dbReference type="Proteomes" id="UP000198693"/>
    </source>
</evidence>
<reference evidence="2" key="1">
    <citation type="submission" date="2016-10" db="EMBL/GenBank/DDBJ databases">
        <authorList>
            <person name="Varghese N."/>
            <person name="Submissions S."/>
        </authorList>
    </citation>
    <scope>NUCLEOTIDE SEQUENCE [LARGE SCALE GENOMIC DNA]</scope>
    <source>
        <strain evidence="2">CGMCC 1.6981</strain>
    </source>
</reference>
<accession>A0A1I7I5X6</accession>
<dbReference type="EMBL" id="FPBP01000006">
    <property type="protein sequence ID" value="SFU68332.1"/>
    <property type="molecule type" value="Genomic_DNA"/>
</dbReference>
<proteinExistence type="predicted"/>
<keyword evidence="2" id="KW-1185">Reference proteome</keyword>
<dbReference type="Proteomes" id="UP000198693">
    <property type="component" value="Unassembled WGS sequence"/>
</dbReference>